<proteinExistence type="predicted"/>
<dbReference type="AlphaFoldDB" id="A0A813J7E1"/>
<feature type="non-terminal residue" evidence="1">
    <location>
        <position position="1"/>
    </location>
</feature>
<name>A0A813J7E1_POLGL</name>
<dbReference type="InterPro" id="IPR046341">
    <property type="entry name" value="SET_dom_sf"/>
</dbReference>
<dbReference type="Proteomes" id="UP000626109">
    <property type="component" value="Unassembled WGS sequence"/>
</dbReference>
<feature type="non-terminal residue" evidence="1">
    <location>
        <position position="107"/>
    </location>
</feature>
<dbReference type="EMBL" id="CAJNNW010021554">
    <property type="protein sequence ID" value="CAE8668147.1"/>
    <property type="molecule type" value="Genomic_DNA"/>
</dbReference>
<organism evidence="1 2">
    <name type="scientific">Polarella glacialis</name>
    <name type="common">Dinoflagellate</name>
    <dbReference type="NCBI Taxonomy" id="89957"/>
    <lineage>
        <taxon>Eukaryota</taxon>
        <taxon>Sar</taxon>
        <taxon>Alveolata</taxon>
        <taxon>Dinophyceae</taxon>
        <taxon>Suessiales</taxon>
        <taxon>Suessiaceae</taxon>
        <taxon>Polarella</taxon>
    </lineage>
</organism>
<evidence type="ECO:0000313" key="1">
    <source>
        <dbReference type="EMBL" id="CAE8668147.1"/>
    </source>
</evidence>
<evidence type="ECO:0000313" key="2">
    <source>
        <dbReference type="Proteomes" id="UP000626109"/>
    </source>
</evidence>
<gene>
    <name evidence="1" type="ORF">PGLA2088_LOCUS16831</name>
</gene>
<evidence type="ECO:0008006" key="3">
    <source>
        <dbReference type="Google" id="ProtNLM"/>
    </source>
</evidence>
<comment type="caution">
    <text evidence="1">The sequence shown here is derived from an EMBL/GenBank/DDBJ whole genome shotgun (WGS) entry which is preliminary data.</text>
</comment>
<reference evidence="1" key="1">
    <citation type="submission" date="2021-02" db="EMBL/GenBank/DDBJ databases">
        <authorList>
            <person name="Dougan E. K."/>
            <person name="Rhodes N."/>
            <person name="Thang M."/>
            <person name="Chan C."/>
        </authorList>
    </citation>
    <scope>NUCLEOTIDE SEQUENCE</scope>
</reference>
<dbReference type="Gene3D" id="2.170.270.10">
    <property type="entry name" value="SET domain"/>
    <property type="match status" value="1"/>
</dbReference>
<accession>A0A813J7E1</accession>
<protein>
    <recommendedName>
        <fullName evidence="3">SET domain-containing protein</fullName>
    </recommendedName>
</protein>
<dbReference type="SUPFAM" id="SSF82199">
    <property type="entry name" value="SET domain"/>
    <property type="match status" value="1"/>
</dbReference>
<sequence>AGVHLRQFGASEPPDACHRSYCSGAFCGTRQQLLHTQLGRDLQAAGEELTIQYTAVIAIPYSQRQDQFLRQWNFTCSCVRCDAERHLSTGDSDWLCAGCTAFDKADR</sequence>